<dbReference type="Proteomes" id="UP001154282">
    <property type="component" value="Unassembled WGS sequence"/>
</dbReference>
<feature type="region of interest" description="Disordered" evidence="1">
    <location>
        <begin position="47"/>
        <end position="111"/>
    </location>
</feature>
<protein>
    <submittedName>
        <fullName evidence="2">Uncharacterized protein</fullName>
    </submittedName>
</protein>
<evidence type="ECO:0000313" key="3">
    <source>
        <dbReference type="Proteomes" id="UP001154282"/>
    </source>
</evidence>
<feature type="compositionally biased region" description="Low complexity" evidence="1">
    <location>
        <begin position="69"/>
        <end position="86"/>
    </location>
</feature>
<keyword evidence="3" id="KW-1185">Reference proteome</keyword>
<gene>
    <name evidence="2" type="ORF">LITE_LOCUS20875</name>
</gene>
<comment type="caution">
    <text evidence="2">The sequence shown here is derived from an EMBL/GenBank/DDBJ whole genome shotgun (WGS) entry which is preliminary data.</text>
</comment>
<feature type="non-terminal residue" evidence="2">
    <location>
        <position position="1"/>
    </location>
</feature>
<evidence type="ECO:0000313" key="2">
    <source>
        <dbReference type="EMBL" id="CAI0426636.1"/>
    </source>
</evidence>
<dbReference type="EMBL" id="CAMGYJ010000005">
    <property type="protein sequence ID" value="CAI0426636.1"/>
    <property type="molecule type" value="Genomic_DNA"/>
</dbReference>
<reference evidence="2" key="1">
    <citation type="submission" date="2022-08" db="EMBL/GenBank/DDBJ databases">
        <authorList>
            <person name="Gutierrez-Valencia J."/>
        </authorList>
    </citation>
    <scope>NUCLEOTIDE SEQUENCE</scope>
</reference>
<sequence length="111" mass="11891">EIITHLRPCPPTPQCLFLFLRIPNSLPLPPSTFSGIHVAAVNYSNASHETPTRDLDVENTAAIEPPHPSLSSPAIPSSSNPALESSPSPPLSFPHRQSSFPPPQPIVGLFL</sequence>
<proteinExistence type="predicted"/>
<name>A0AAV0KXB0_9ROSI</name>
<organism evidence="2 3">
    <name type="scientific">Linum tenue</name>
    <dbReference type="NCBI Taxonomy" id="586396"/>
    <lineage>
        <taxon>Eukaryota</taxon>
        <taxon>Viridiplantae</taxon>
        <taxon>Streptophyta</taxon>
        <taxon>Embryophyta</taxon>
        <taxon>Tracheophyta</taxon>
        <taxon>Spermatophyta</taxon>
        <taxon>Magnoliopsida</taxon>
        <taxon>eudicotyledons</taxon>
        <taxon>Gunneridae</taxon>
        <taxon>Pentapetalae</taxon>
        <taxon>rosids</taxon>
        <taxon>fabids</taxon>
        <taxon>Malpighiales</taxon>
        <taxon>Linaceae</taxon>
        <taxon>Linum</taxon>
    </lineage>
</organism>
<evidence type="ECO:0000256" key="1">
    <source>
        <dbReference type="SAM" id="MobiDB-lite"/>
    </source>
</evidence>
<accession>A0AAV0KXB0</accession>
<dbReference type="AlphaFoldDB" id="A0AAV0KXB0"/>